<dbReference type="InterPro" id="IPR036237">
    <property type="entry name" value="Xyl_isomerase-like_sf"/>
</dbReference>
<keyword evidence="4" id="KW-1185">Reference proteome</keyword>
<evidence type="ECO:0000259" key="2">
    <source>
        <dbReference type="Pfam" id="PF01261"/>
    </source>
</evidence>
<dbReference type="OrthoDB" id="9798407at2"/>
<dbReference type="InterPro" id="IPR050312">
    <property type="entry name" value="IolE/XylAMocC-like"/>
</dbReference>
<protein>
    <submittedName>
        <fullName evidence="3">Tat (Twin-arginine translocation) pathway signal sequence</fullName>
    </submittedName>
</protein>
<dbReference type="Gene3D" id="3.20.20.150">
    <property type="entry name" value="Divalent-metal-dependent TIM barrel enzymes"/>
    <property type="match status" value="1"/>
</dbReference>
<proteinExistence type="predicted"/>
<sequence>MDELTHRAQEDARALGGRLGLNRRQLLAATTGMAAAAVLGLGGAGAAHAGVKPTGPNGVLVPPPRRGIILYTVRDAISRDPATTDLPSGFRRVFEALSGMGYQQVEFAGFGQHANAEGGNVNNVAGAHLLRTWLDDNGLRAQGNHGSIPSTLTDATLAAFDQACEVANILGRDHIGPGSDPTGSAYVADGQAAADRWNLLGGRAASHGLKLYTHNHDVAYSFLLDSGPLDSQGRPTRSSGIRRLEWFLAHTDPAYVYLELDIYWAHVAQYKHRTYTAPDGSQVTSIFDPAAVVAAQTQRFPLFHAKDGRINTASANGYDMVPFGTGDIDYATFYRRIGAKGHHHSMYEQDNAGSYPAPSASASLDNAAVSYDNLAALRG</sequence>
<dbReference type="STRING" id="904291.A7J15_08225"/>
<dbReference type="PANTHER" id="PTHR12110:SF41">
    <property type="entry name" value="INOSOSE DEHYDRATASE"/>
    <property type="match status" value="1"/>
</dbReference>
<evidence type="ECO:0000256" key="1">
    <source>
        <dbReference type="ARBA" id="ARBA00023277"/>
    </source>
</evidence>
<dbReference type="InterPro" id="IPR006311">
    <property type="entry name" value="TAT_signal"/>
</dbReference>
<dbReference type="Pfam" id="PF01261">
    <property type="entry name" value="AP_endonuc_2"/>
    <property type="match status" value="1"/>
</dbReference>
<comment type="caution">
    <text evidence="3">The sequence shown here is derived from an EMBL/GenBank/DDBJ whole genome shotgun (WGS) entry which is preliminary data.</text>
</comment>
<name>A0A1B9N9L5_9MICO</name>
<reference evidence="3 4" key="1">
    <citation type="submission" date="2016-05" db="EMBL/GenBank/DDBJ databases">
        <authorList>
            <person name="Lavstsen T."/>
            <person name="Jespersen J.S."/>
        </authorList>
    </citation>
    <scope>NUCLEOTIDE SEQUENCE [LARGE SCALE GENOMIC DNA]</scope>
    <source>
        <strain evidence="3 4">YLB-01</strain>
    </source>
</reference>
<accession>A0A1B9N9L5</accession>
<gene>
    <name evidence="3" type="ORF">A7J15_08225</name>
</gene>
<dbReference type="RefSeq" id="WP_067026844.1">
    <property type="nucleotide sequence ID" value="NZ_JRNY01000006.1"/>
</dbReference>
<dbReference type="SUPFAM" id="SSF51658">
    <property type="entry name" value="Xylose isomerase-like"/>
    <property type="match status" value="1"/>
</dbReference>
<dbReference type="PANTHER" id="PTHR12110">
    <property type="entry name" value="HYDROXYPYRUVATE ISOMERASE"/>
    <property type="match status" value="1"/>
</dbReference>
<evidence type="ECO:0000313" key="4">
    <source>
        <dbReference type="Proteomes" id="UP000093355"/>
    </source>
</evidence>
<evidence type="ECO:0000313" key="3">
    <source>
        <dbReference type="EMBL" id="OCG73276.1"/>
    </source>
</evidence>
<dbReference type="EMBL" id="LXMD01000025">
    <property type="protein sequence ID" value="OCG73276.1"/>
    <property type="molecule type" value="Genomic_DNA"/>
</dbReference>
<dbReference type="AlphaFoldDB" id="A0A1B9N9L5"/>
<dbReference type="PROSITE" id="PS51318">
    <property type="entry name" value="TAT"/>
    <property type="match status" value="1"/>
</dbReference>
<feature type="domain" description="Xylose isomerase-like TIM barrel" evidence="2">
    <location>
        <begin position="94"/>
        <end position="352"/>
    </location>
</feature>
<dbReference type="InterPro" id="IPR013022">
    <property type="entry name" value="Xyl_isomerase-like_TIM-brl"/>
</dbReference>
<organism evidence="3 4">
    <name type="scientific">Microbacterium sediminis</name>
    <dbReference type="NCBI Taxonomy" id="904291"/>
    <lineage>
        <taxon>Bacteria</taxon>
        <taxon>Bacillati</taxon>
        <taxon>Actinomycetota</taxon>
        <taxon>Actinomycetes</taxon>
        <taxon>Micrococcales</taxon>
        <taxon>Microbacteriaceae</taxon>
        <taxon>Microbacterium</taxon>
    </lineage>
</organism>
<keyword evidence="1" id="KW-0119">Carbohydrate metabolism</keyword>
<dbReference type="Proteomes" id="UP000093355">
    <property type="component" value="Unassembled WGS sequence"/>
</dbReference>